<feature type="compositionally biased region" description="Polar residues" evidence="1">
    <location>
        <begin position="12"/>
        <end position="23"/>
    </location>
</feature>
<dbReference type="EMBL" id="GBXM01061728">
    <property type="protein sequence ID" value="JAH46849.1"/>
    <property type="molecule type" value="Transcribed_RNA"/>
</dbReference>
<sequence>MGLLLWTRKHSNTTGNKTGASSTKHYTCDLSDSSDERSFFHIYRTCTVSLLCEFVRGP</sequence>
<name>A0A0E9SZT7_ANGAN</name>
<accession>A0A0E9SZT7</accession>
<dbReference type="AlphaFoldDB" id="A0A0E9SZT7"/>
<evidence type="ECO:0000313" key="2">
    <source>
        <dbReference type="EMBL" id="JAH46849.1"/>
    </source>
</evidence>
<proteinExistence type="predicted"/>
<reference evidence="2" key="1">
    <citation type="submission" date="2014-11" db="EMBL/GenBank/DDBJ databases">
        <authorList>
            <person name="Amaro Gonzalez C."/>
        </authorList>
    </citation>
    <scope>NUCLEOTIDE SEQUENCE</scope>
</reference>
<protein>
    <submittedName>
        <fullName evidence="2">Uncharacterized protein</fullName>
    </submittedName>
</protein>
<evidence type="ECO:0000256" key="1">
    <source>
        <dbReference type="SAM" id="MobiDB-lite"/>
    </source>
</evidence>
<feature type="region of interest" description="Disordered" evidence="1">
    <location>
        <begin position="1"/>
        <end position="23"/>
    </location>
</feature>
<reference evidence="2" key="2">
    <citation type="journal article" date="2015" name="Fish Shellfish Immunol.">
        <title>Early steps in the European eel (Anguilla anguilla)-Vibrio vulnificus interaction in the gills: Role of the RtxA13 toxin.</title>
        <authorList>
            <person name="Callol A."/>
            <person name="Pajuelo D."/>
            <person name="Ebbesson L."/>
            <person name="Teles M."/>
            <person name="MacKenzie S."/>
            <person name="Amaro C."/>
        </authorList>
    </citation>
    <scope>NUCLEOTIDE SEQUENCE</scope>
</reference>
<organism evidence="2">
    <name type="scientific">Anguilla anguilla</name>
    <name type="common">European freshwater eel</name>
    <name type="synonym">Muraena anguilla</name>
    <dbReference type="NCBI Taxonomy" id="7936"/>
    <lineage>
        <taxon>Eukaryota</taxon>
        <taxon>Metazoa</taxon>
        <taxon>Chordata</taxon>
        <taxon>Craniata</taxon>
        <taxon>Vertebrata</taxon>
        <taxon>Euteleostomi</taxon>
        <taxon>Actinopterygii</taxon>
        <taxon>Neopterygii</taxon>
        <taxon>Teleostei</taxon>
        <taxon>Anguilliformes</taxon>
        <taxon>Anguillidae</taxon>
        <taxon>Anguilla</taxon>
    </lineage>
</organism>